<dbReference type="PANTHER" id="PTHR46112">
    <property type="entry name" value="AMINOPEPTIDASE"/>
    <property type="match status" value="1"/>
</dbReference>
<dbReference type="InterPro" id="IPR050659">
    <property type="entry name" value="Peptidase_M24B"/>
</dbReference>
<keyword evidence="1" id="KW-0645">Protease</keyword>
<dbReference type="EMBL" id="LMBR01000001">
    <property type="protein sequence ID" value="KUL33258.1"/>
    <property type="molecule type" value="Genomic_DNA"/>
</dbReference>
<dbReference type="GO" id="GO:0008237">
    <property type="term" value="F:metallopeptidase activity"/>
    <property type="evidence" value="ECO:0007669"/>
    <property type="project" value="UniProtKB-KW"/>
</dbReference>
<dbReference type="GO" id="GO:0046872">
    <property type="term" value="F:metal ion binding"/>
    <property type="evidence" value="ECO:0007669"/>
    <property type="project" value="UniProtKB-KW"/>
</dbReference>
<evidence type="ECO:0000256" key="5">
    <source>
        <dbReference type="RuleBase" id="RU000590"/>
    </source>
</evidence>
<accession>A0A101JV29</accession>
<dbReference type="InterPro" id="IPR000587">
    <property type="entry name" value="Creatinase_N"/>
</dbReference>
<dbReference type="OrthoDB" id="9806388at2"/>
<dbReference type="GO" id="GO:0006508">
    <property type="term" value="P:proteolysis"/>
    <property type="evidence" value="ECO:0007669"/>
    <property type="project" value="UniProtKB-KW"/>
</dbReference>
<keyword evidence="3" id="KW-0378">Hydrolase</keyword>
<dbReference type="InterPro" id="IPR036005">
    <property type="entry name" value="Creatinase/aminopeptidase-like"/>
</dbReference>
<feature type="domain" description="Peptidase M24" evidence="6">
    <location>
        <begin position="146"/>
        <end position="346"/>
    </location>
</feature>
<sequence length="364" mass="40076">MDHQYLDGYRQAGLSGVRRKMTALNLDGLIVSDLSVIRWLTGFSGSNARLLVSPDRCTLFTDFRYREQAAAEVRVAETVIASDGFAAEVVAGGYPLGAATGIQSDSMTWDEARRLCARLEPMTAPVPVASFFDDLRMVKNHIELMHMRQAACISEQVLELILPMIRPEATELDIAAEISYQHKKLGAEKDSFDPIVASGSRAAMPHAKPVAAHFRNGELIVIDMGCVCEGYASDQTRTVALGRVSSEDRAIYRIVEEAQQLAVDGARCGMRASELDGIARAYIDRYGYGEAFGHSLGHGVGIDVHEEPRISSKNCRNLEENMVFTIEPGIYLPGRLGVRIEDTVVLRSDGAHPFQRFTKKLIEL</sequence>
<reference evidence="8 9" key="1">
    <citation type="submission" date="2015-10" db="EMBL/GenBank/DDBJ databases">
        <title>Draft Genome Sequence of Chlorobium limicola strain Frasassi Growing under Artificial Lighting in the Frasassi Cave System.</title>
        <authorList>
            <person name="Mansor M."/>
            <person name="Macalady J."/>
        </authorList>
    </citation>
    <scope>NUCLEOTIDE SEQUENCE [LARGE SCALE GENOMIC DNA]</scope>
    <source>
        <strain evidence="8 9">Frasassi</strain>
    </source>
</reference>
<evidence type="ECO:0000256" key="2">
    <source>
        <dbReference type="ARBA" id="ARBA00022723"/>
    </source>
</evidence>
<dbReference type="Gene3D" id="3.40.350.10">
    <property type="entry name" value="Creatinase/prolidase N-terminal domain"/>
    <property type="match status" value="1"/>
</dbReference>
<dbReference type="Gene3D" id="3.90.230.10">
    <property type="entry name" value="Creatinase/methionine aminopeptidase superfamily"/>
    <property type="match status" value="1"/>
</dbReference>
<proteinExistence type="inferred from homology"/>
<evidence type="ECO:0000313" key="9">
    <source>
        <dbReference type="Proteomes" id="UP000053937"/>
    </source>
</evidence>
<dbReference type="AlphaFoldDB" id="A0A101JV29"/>
<dbReference type="InterPro" id="IPR001131">
    <property type="entry name" value="Peptidase_M24B_aminopep-P_CS"/>
</dbReference>
<evidence type="ECO:0000256" key="1">
    <source>
        <dbReference type="ARBA" id="ARBA00022670"/>
    </source>
</evidence>
<evidence type="ECO:0000256" key="4">
    <source>
        <dbReference type="ARBA" id="ARBA00023049"/>
    </source>
</evidence>
<dbReference type="SUPFAM" id="SSF55920">
    <property type="entry name" value="Creatinase/aminopeptidase"/>
    <property type="match status" value="1"/>
</dbReference>
<gene>
    <name evidence="8" type="ORF">ASB62_00135</name>
</gene>
<dbReference type="InterPro" id="IPR000994">
    <property type="entry name" value="Pept_M24"/>
</dbReference>
<evidence type="ECO:0000259" key="7">
    <source>
        <dbReference type="Pfam" id="PF01321"/>
    </source>
</evidence>
<keyword evidence="2 5" id="KW-0479">Metal-binding</keyword>
<keyword evidence="4" id="KW-0482">Metalloprotease</keyword>
<dbReference type="CDD" id="cd01092">
    <property type="entry name" value="APP-like"/>
    <property type="match status" value="1"/>
</dbReference>
<dbReference type="PROSITE" id="PS00491">
    <property type="entry name" value="PROLINE_PEPTIDASE"/>
    <property type="match status" value="1"/>
</dbReference>
<evidence type="ECO:0000259" key="6">
    <source>
        <dbReference type="Pfam" id="PF00557"/>
    </source>
</evidence>
<dbReference type="InterPro" id="IPR029149">
    <property type="entry name" value="Creatin/AminoP/Spt16_N"/>
</dbReference>
<comment type="caution">
    <text evidence="8">The sequence shown here is derived from an EMBL/GenBank/DDBJ whole genome shotgun (WGS) entry which is preliminary data.</text>
</comment>
<dbReference type="RefSeq" id="WP_059138071.1">
    <property type="nucleotide sequence ID" value="NZ_LMBR01000001.1"/>
</dbReference>
<protein>
    <submittedName>
        <fullName evidence="8">Peptidase M24</fullName>
    </submittedName>
</protein>
<name>A0A101JV29_CHLLI</name>
<comment type="similarity">
    <text evidence="5">Belongs to the peptidase M24B family.</text>
</comment>
<evidence type="ECO:0000256" key="3">
    <source>
        <dbReference type="ARBA" id="ARBA00022801"/>
    </source>
</evidence>
<dbReference type="Pfam" id="PF01321">
    <property type="entry name" value="Creatinase_N"/>
    <property type="match status" value="1"/>
</dbReference>
<keyword evidence="9" id="KW-1185">Reference proteome</keyword>
<dbReference type="Pfam" id="PF00557">
    <property type="entry name" value="Peptidase_M24"/>
    <property type="match status" value="1"/>
</dbReference>
<feature type="domain" description="Creatinase N-terminal" evidence="7">
    <location>
        <begin position="16"/>
        <end position="138"/>
    </location>
</feature>
<dbReference type="PANTHER" id="PTHR46112:SF3">
    <property type="entry name" value="AMINOPEPTIDASE YPDF"/>
    <property type="match status" value="1"/>
</dbReference>
<evidence type="ECO:0000313" key="8">
    <source>
        <dbReference type="EMBL" id="KUL33258.1"/>
    </source>
</evidence>
<organism evidence="8 9">
    <name type="scientific">Chlorobium limicola</name>
    <dbReference type="NCBI Taxonomy" id="1092"/>
    <lineage>
        <taxon>Bacteria</taxon>
        <taxon>Pseudomonadati</taxon>
        <taxon>Chlorobiota</taxon>
        <taxon>Chlorobiia</taxon>
        <taxon>Chlorobiales</taxon>
        <taxon>Chlorobiaceae</taxon>
        <taxon>Chlorobium/Pelodictyon group</taxon>
        <taxon>Chlorobium</taxon>
    </lineage>
</organism>
<dbReference type="SUPFAM" id="SSF53092">
    <property type="entry name" value="Creatinase/prolidase N-terminal domain"/>
    <property type="match status" value="1"/>
</dbReference>
<dbReference type="Proteomes" id="UP000053937">
    <property type="component" value="Unassembled WGS sequence"/>
</dbReference>